<reference evidence="11 12" key="1">
    <citation type="submission" date="2019-09" db="EMBL/GenBank/DDBJ databases">
        <title>In-depth cultivation of the pig gut microbiome towards novel bacterial diversity and tailored functional studies.</title>
        <authorList>
            <person name="Wylensek D."/>
            <person name="Hitch T.C.A."/>
            <person name="Clavel T."/>
        </authorList>
    </citation>
    <scope>NUCLEOTIDE SEQUENCE [LARGE SCALE GENOMIC DNA]</scope>
    <source>
        <strain evidence="11 12">WCA3-693-APC-4?</strain>
    </source>
</reference>
<evidence type="ECO:0000256" key="5">
    <source>
        <dbReference type="ARBA" id="ARBA00031395"/>
    </source>
</evidence>
<dbReference type="GO" id="GO:0008168">
    <property type="term" value="F:methyltransferase activity"/>
    <property type="evidence" value="ECO:0007669"/>
    <property type="project" value="UniProtKB-KW"/>
</dbReference>
<dbReference type="PIRSF" id="PIRSF006487">
    <property type="entry name" value="GcvT"/>
    <property type="match status" value="1"/>
</dbReference>
<dbReference type="NCBIfam" id="TIGR00528">
    <property type="entry name" value="gcvT"/>
    <property type="match status" value="1"/>
</dbReference>
<evidence type="ECO:0000256" key="6">
    <source>
        <dbReference type="ARBA" id="ARBA00047665"/>
    </source>
</evidence>
<dbReference type="NCBIfam" id="NF001567">
    <property type="entry name" value="PRK00389.1"/>
    <property type="match status" value="1"/>
</dbReference>
<dbReference type="GO" id="GO:0032259">
    <property type="term" value="P:methylation"/>
    <property type="evidence" value="ECO:0007669"/>
    <property type="project" value="UniProtKB-KW"/>
</dbReference>
<evidence type="ECO:0000256" key="7">
    <source>
        <dbReference type="HAMAP-Rule" id="MF_00259"/>
    </source>
</evidence>
<proteinExistence type="inferred from homology"/>
<dbReference type="Gene3D" id="2.40.30.110">
    <property type="entry name" value="Aminomethyltransferase beta-barrel domains"/>
    <property type="match status" value="1"/>
</dbReference>
<keyword evidence="11" id="KW-0489">Methyltransferase</keyword>
<dbReference type="GO" id="GO:0005960">
    <property type="term" value="C:glycine cleavage complex"/>
    <property type="evidence" value="ECO:0007669"/>
    <property type="project" value="InterPro"/>
</dbReference>
<dbReference type="GO" id="GO:0004047">
    <property type="term" value="F:aminomethyltransferase activity"/>
    <property type="evidence" value="ECO:0007669"/>
    <property type="project" value="UniProtKB-UniRule"/>
</dbReference>
<dbReference type="InterPro" id="IPR027266">
    <property type="entry name" value="TrmE/GcvT-like"/>
</dbReference>
<evidence type="ECO:0000259" key="10">
    <source>
        <dbReference type="Pfam" id="PF08669"/>
    </source>
</evidence>
<dbReference type="EC" id="2.1.2.10" evidence="2 7"/>
<name>A0A6N7XUT3_9FIRM</name>
<evidence type="ECO:0000256" key="8">
    <source>
        <dbReference type="PIRSR" id="PIRSR006487-1"/>
    </source>
</evidence>
<organism evidence="11 12">
    <name type="scientific">Tissierella pigra</name>
    <dbReference type="NCBI Taxonomy" id="2607614"/>
    <lineage>
        <taxon>Bacteria</taxon>
        <taxon>Bacillati</taxon>
        <taxon>Bacillota</taxon>
        <taxon>Tissierellia</taxon>
        <taxon>Tissierellales</taxon>
        <taxon>Tissierellaceae</taxon>
        <taxon>Tissierella</taxon>
    </lineage>
</organism>
<dbReference type="Gene3D" id="3.30.1360.120">
    <property type="entry name" value="Probable tRNA modification gtpase trme, domain 1"/>
    <property type="match status" value="1"/>
</dbReference>
<comment type="similarity">
    <text evidence="1 7">Belongs to the GcvT family.</text>
</comment>
<dbReference type="HAMAP" id="MF_00259">
    <property type="entry name" value="GcvT"/>
    <property type="match status" value="1"/>
</dbReference>
<evidence type="ECO:0000256" key="2">
    <source>
        <dbReference type="ARBA" id="ARBA00012616"/>
    </source>
</evidence>
<dbReference type="GO" id="GO:0019464">
    <property type="term" value="P:glycine decarboxylation via glycine cleavage system"/>
    <property type="evidence" value="ECO:0007669"/>
    <property type="project" value="UniProtKB-UniRule"/>
</dbReference>
<dbReference type="AlphaFoldDB" id="A0A6N7XUT3"/>
<dbReference type="FunFam" id="2.40.30.110:FF:000003">
    <property type="entry name" value="Aminomethyltransferase"/>
    <property type="match status" value="1"/>
</dbReference>
<dbReference type="Pfam" id="PF01571">
    <property type="entry name" value="GCV_T"/>
    <property type="match status" value="1"/>
</dbReference>
<dbReference type="EMBL" id="VUNQ01000015">
    <property type="protein sequence ID" value="MSU01537.1"/>
    <property type="molecule type" value="Genomic_DNA"/>
</dbReference>
<keyword evidence="3 7" id="KW-0032">Aminotransferase</keyword>
<comment type="catalytic activity">
    <reaction evidence="6 7">
        <text>N(6)-[(R)-S(8)-aminomethyldihydrolipoyl]-L-lysyl-[protein] + (6S)-5,6,7,8-tetrahydrofolate = N(6)-[(R)-dihydrolipoyl]-L-lysyl-[protein] + (6R)-5,10-methylene-5,6,7,8-tetrahydrofolate + NH4(+)</text>
        <dbReference type="Rhea" id="RHEA:16945"/>
        <dbReference type="Rhea" id="RHEA-COMP:10475"/>
        <dbReference type="Rhea" id="RHEA-COMP:10492"/>
        <dbReference type="ChEBI" id="CHEBI:15636"/>
        <dbReference type="ChEBI" id="CHEBI:28938"/>
        <dbReference type="ChEBI" id="CHEBI:57453"/>
        <dbReference type="ChEBI" id="CHEBI:83100"/>
        <dbReference type="ChEBI" id="CHEBI:83143"/>
        <dbReference type="EC" id="2.1.2.10"/>
    </reaction>
</comment>
<dbReference type="InterPro" id="IPR013977">
    <property type="entry name" value="GcvT_C"/>
</dbReference>
<evidence type="ECO:0000313" key="12">
    <source>
        <dbReference type="Proteomes" id="UP000469523"/>
    </source>
</evidence>
<comment type="caution">
    <text evidence="11">The sequence shown here is derived from an EMBL/GenBank/DDBJ whole genome shotgun (WGS) entry which is preliminary data.</text>
</comment>
<keyword evidence="4 7" id="KW-0808">Transferase</keyword>
<dbReference type="FunFam" id="3.30.70.1400:FF:000001">
    <property type="entry name" value="Aminomethyltransferase"/>
    <property type="match status" value="1"/>
</dbReference>
<comment type="subunit">
    <text evidence="7">The glycine cleavage system is composed of four proteins: P, T, L and H.</text>
</comment>
<dbReference type="SUPFAM" id="SSF101790">
    <property type="entry name" value="Aminomethyltransferase beta-barrel domain"/>
    <property type="match status" value="1"/>
</dbReference>
<evidence type="ECO:0000259" key="9">
    <source>
        <dbReference type="Pfam" id="PF01571"/>
    </source>
</evidence>
<dbReference type="RefSeq" id="WP_154439945.1">
    <property type="nucleotide sequence ID" value="NZ_JAHLPJ010000001.1"/>
</dbReference>
<dbReference type="InterPro" id="IPR022903">
    <property type="entry name" value="GcvT_bac"/>
</dbReference>
<dbReference type="InterPro" id="IPR028896">
    <property type="entry name" value="GcvT/YgfZ/DmdA"/>
</dbReference>
<evidence type="ECO:0000256" key="1">
    <source>
        <dbReference type="ARBA" id="ARBA00008609"/>
    </source>
</evidence>
<dbReference type="Pfam" id="PF08669">
    <property type="entry name" value="GCV_T_C"/>
    <property type="match status" value="1"/>
</dbReference>
<dbReference type="PANTHER" id="PTHR43757">
    <property type="entry name" value="AMINOMETHYLTRANSFERASE"/>
    <property type="match status" value="1"/>
</dbReference>
<dbReference type="Gene3D" id="3.30.70.1400">
    <property type="entry name" value="Aminomethyltransferase beta-barrel domains"/>
    <property type="match status" value="1"/>
</dbReference>
<keyword evidence="12" id="KW-1185">Reference proteome</keyword>
<dbReference type="PANTHER" id="PTHR43757:SF2">
    <property type="entry name" value="AMINOMETHYLTRANSFERASE, MITOCHONDRIAL"/>
    <property type="match status" value="1"/>
</dbReference>
<evidence type="ECO:0000256" key="3">
    <source>
        <dbReference type="ARBA" id="ARBA00022576"/>
    </source>
</evidence>
<dbReference type="InterPro" id="IPR006223">
    <property type="entry name" value="GcvT"/>
</dbReference>
<dbReference type="InterPro" id="IPR006222">
    <property type="entry name" value="GCVT_N"/>
</dbReference>
<protein>
    <recommendedName>
        <fullName evidence="2 7">Aminomethyltransferase</fullName>
        <ecNumber evidence="2 7">2.1.2.10</ecNumber>
    </recommendedName>
    <alternativeName>
        <fullName evidence="5 7">Glycine cleavage system T protein</fullName>
    </alternativeName>
</protein>
<feature type="binding site" evidence="8">
    <location>
        <position position="198"/>
    </location>
    <ligand>
        <name>substrate</name>
    </ligand>
</feature>
<accession>A0A6N7XUT3</accession>
<gene>
    <name evidence="7 11" type="primary">gcvT</name>
    <name evidence="11" type="ORF">FYJ83_08670</name>
</gene>
<dbReference type="GO" id="GO:0005829">
    <property type="term" value="C:cytosol"/>
    <property type="evidence" value="ECO:0007669"/>
    <property type="project" value="TreeGrafter"/>
</dbReference>
<evidence type="ECO:0000313" key="11">
    <source>
        <dbReference type="EMBL" id="MSU01537.1"/>
    </source>
</evidence>
<dbReference type="GO" id="GO:0008483">
    <property type="term" value="F:transaminase activity"/>
    <property type="evidence" value="ECO:0007669"/>
    <property type="project" value="UniProtKB-KW"/>
</dbReference>
<dbReference type="Gene3D" id="4.10.1250.10">
    <property type="entry name" value="Aminomethyltransferase fragment"/>
    <property type="match status" value="1"/>
</dbReference>
<comment type="function">
    <text evidence="7">The glycine cleavage system catalyzes the degradation of glycine.</text>
</comment>
<feature type="domain" description="GCVT N-terminal" evidence="9">
    <location>
        <begin position="8"/>
        <end position="265"/>
    </location>
</feature>
<feature type="domain" description="Aminomethyltransferase C-terminal" evidence="10">
    <location>
        <begin position="285"/>
        <end position="361"/>
    </location>
</feature>
<dbReference type="SUPFAM" id="SSF103025">
    <property type="entry name" value="Folate-binding domain"/>
    <property type="match status" value="1"/>
</dbReference>
<evidence type="ECO:0000256" key="4">
    <source>
        <dbReference type="ARBA" id="ARBA00022679"/>
    </source>
</evidence>
<sequence>MEAKKTPLYDEHVKLGGKVVDYAGWYLPIQYEGLVPEHEAVRNKVGLFDVSHMGEITIKGKDALAFVDYLMTNDISKVVDNQIVYTFMCAPDGGVVDDLLVYRLAHDDFYLVVNASNTDKDYKWITEQKGNFDVEIVNISDTVGEVAIQGPLAQKVLQKLTNTDLNTITFFTLNRKVDINGVECMVSRTGYTGEDGFEVYTTNEGVVKVWNDILEAGKEEGIKPCGLGCRDTLRFEASLPLYGHEMSDVISPLEGGFKYFVKLDKASDFIGKEALNKQWTEGLKRKLAGFEMIGRGIPREGYEIQKDGKVIGHVTTGYMSPTLKKNIGNALIATEYTELGTEVDIMIRNKPVKAKIISKKFLSK</sequence>
<dbReference type="Proteomes" id="UP000469523">
    <property type="component" value="Unassembled WGS sequence"/>
</dbReference>
<dbReference type="InterPro" id="IPR029043">
    <property type="entry name" value="GcvT/YgfZ_C"/>
</dbReference>